<dbReference type="PANTHER" id="PTHR24365:SF541">
    <property type="entry name" value="PROTEIN TOLL-RELATED"/>
    <property type="match status" value="1"/>
</dbReference>
<dbReference type="EnsemblMetazoa" id="AALFPA23_012503.R17932">
    <property type="protein sequence ID" value="AALFPA23_012503.P17932"/>
    <property type="gene ID" value="AALFPA23_012503"/>
</dbReference>
<dbReference type="InterPro" id="IPR003591">
    <property type="entry name" value="Leu-rich_rpt_typical-subtyp"/>
</dbReference>
<reference evidence="16" key="1">
    <citation type="journal article" date="2015" name="Proc. Natl. Acad. Sci. U.S.A.">
        <title>Genome sequence of the Asian Tiger mosquito, Aedes albopictus, reveals insights into its biology, genetics, and evolution.</title>
        <authorList>
            <person name="Chen X.G."/>
            <person name="Jiang X."/>
            <person name="Gu J."/>
            <person name="Xu M."/>
            <person name="Wu Y."/>
            <person name="Deng Y."/>
            <person name="Zhang C."/>
            <person name="Bonizzoni M."/>
            <person name="Dermauw W."/>
            <person name="Vontas J."/>
            <person name="Armbruster P."/>
            <person name="Huang X."/>
            <person name="Yang Y."/>
            <person name="Zhang H."/>
            <person name="He W."/>
            <person name="Peng H."/>
            <person name="Liu Y."/>
            <person name="Wu K."/>
            <person name="Chen J."/>
            <person name="Lirakis M."/>
            <person name="Topalis P."/>
            <person name="Van Leeuwen T."/>
            <person name="Hall A.B."/>
            <person name="Jiang X."/>
            <person name="Thorpe C."/>
            <person name="Mueller R.L."/>
            <person name="Sun C."/>
            <person name="Waterhouse R.M."/>
            <person name="Yan G."/>
            <person name="Tu Z.J."/>
            <person name="Fang X."/>
            <person name="James A.A."/>
        </authorList>
    </citation>
    <scope>NUCLEOTIDE SEQUENCE [LARGE SCALE GENOMIC DNA]</scope>
    <source>
        <strain evidence="16">Foshan</strain>
    </source>
</reference>
<evidence type="ECO:0000256" key="12">
    <source>
        <dbReference type="SAM" id="Phobius"/>
    </source>
</evidence>
<dbReference type="InterPro" id="IPR000157">
    <property type="entry name" value="TIR_dom"/>
</dbReference>
<dbReference type="SMART" id="SM00369">
    <property type="entry name" value="LRR_TYP"/>
    <property type="match status" value="13"/>
</dbReference>
<dbReference type="RefSeq" id="XP_062700396.1">
    <property type="nucleotide sequence ID" value="XM_062844412.1"/>
</dbReference>
<dbReference type="RefSeq" id="XP_062700398.1">
    <property type="nucleotide sequence ID" value="XM_062844414.1"/>
</dbReference>
<organism evidence="15 16">
    <name type="scientific">Aedes albopictus</name>
    <name type="common">Asian tiger mosquito</name>
    <name type="synonym">Stegomyia albopicta</name>
    <dbReference type="NCBI Taxonomy" id="7160"/>
    <lineage>
        <taxon>Eukaryota</taxon>
        <taxon>Metazoa</taxon>
        <taxon>Ecdysozoa</taxon>
        <taxon>Arthropoda</taxon>
        <taxon>Hexapoda</taxon>
        <taxon>Insecta</taxon>
        <taxon>Pterygota</taxon>
        <taxon>Neoptera</taxon>
        <taxon>Endopterygota</taxon>
        <taxon>Diptera</taxon>
        <taxon>Nematocera</taxon>
        <taxon>Culicoidea</taxon>
        <taxon>Culicidae</taxon>
        <taxon>Culicinae</taxon>
        <taxon>Aedini</taxon>
        <taxon>Aedes</taxon>
        <taxon>Stegomyia</taxon>
    </lineage>
</organism>
<dbReference type="InterPro" id="IPR035897">
    <property type="entry name" value="Toll_tir_struct_dom_sf"/>
</dbReference>
<keyword evidence="10" id="KW-0325">Glycoprotein</keyword>
<evidence type="ECO:0000256" key="4">
    <source>
        <dbReference type="ARBA" id="ARBA00022692"/>
    </source>
</evidence>
<feature type="compositionally biased region" description="Gly residues" evidence="11">
    <location>
        <begin position="42"/>
        <end position="64"/>
    </location>
</feature>
<dbReference type="InterPro" id="IPR001611">
    <property type="entry name" value="Leu-rich_rpt"/>
</dbReference>
<dbReference type="SUPFAM" id="SSF52200">
    <property type="entry name" value="Toll/Interleukin receptor TIR domain"/>
    <property type="match status" value="1"/>
</dbReference>
<dbReference type="Proteomes" id="UP000069940">
    <property type="component" value="Unassembled WGS sequence"/>
</dbReference>
<dbReference type="EnsemblMetazoa" id="AALFPA23_012503.R17927">
    <property type="protein sequence ID" value="AALFPA23_012503.P17927"/>
    <property type="gene ID" value="AALFPA23_012503"/>
</dbReference>
<dbReference type="PRINTS" id="PR01537">
    <property type="entry name" value="INTRLKN1R1F"/>
</dbReference>
<feature type="signal peptide" evidence="13">
    <location>
        <begin position="1"/>
        <end position="20"/>
    </location>
</feature>
<keyword evidence="3" id="KW-0433">Leucine-rich repeat</keyword>
<keyword evidence="8 12" id="KW-0472">Membrane</keyword>
<dbReference type="SMART" id="SM00255">
    <property type="entry name" value="TIR"/>
    <property type="match status" value="1"/>
</dbReference>
<dbReference type="InterPro" id="IPR000483">
    <property type="entry name" value="Cys-rich_flank_reg_C"/>
</dbReference>
<dbReference type="Pfam" id="PF13676">
    <property type="entry name" value="TIR_2"/>
    <property type="match status" value="1"/>
</dbReference>
<dbReference type="EnsemblMetazoa" id="AALFPA23_012503.R17929">
    <property type="protein sequence ID" value="AALFPA23_012503.P17929"/>
    <property type="gene ID" value="AALFPA23_012503"/>
</dbReference>
<dbReference type="Gene3D" id="3.80.10.10">
    <property type="entry name" value="Ribonuclease Inhibitor"/>
    <property type="match status" value="3"/>
</dbReference>
<dbReference type="SMART" id="SM00082">
    <property type="entry name" value="LRRCT"/>
    <property type="match status" value="2"/>
</dbReference>
<dbReference type="RefSeq" id="XP_062700397.1">
    <property type="nucleotide sequence ID" value="XM_062844413.1"/>
</dbReference>
<keyword evidence="16" id="KW-1185">Reference proteome</keyword>
<evidence type="ECO:0000256" key="8">
    <source>
        <dbReference type="ARBA" id="ARBA00023136"/>
    </source>
</evidence>
<evidence type="ECO:0000313" key="15">
    <source>
        <dbReference type="EnsemblMetazoa" id="AALFPA23_012503.P17929"/>
    </source>
</evidence>
<dbReference type="InterPro" id="IPR032675">
    <property type="entry name" value="LRR_dom_sf"/>
</dbReference>
<keyword evidence="9" id="KW-0675">Receptor</keyword>
<evidence type="ECO:0000256" key="9">
    <source>
        <dbReference type="ARBA" id="ARBA00023170"/>
    </source>
</evidence>
<dbReference type="SUPFAM" id="SSF52047">
    <property type="entry name" value="RNI-like"/>
    <property type="match status" value="1"/>
</dbReference>
<dbReference type="EnsemblMetazoa" id="AALFPA23_012503.R17928">
    <property type="protein sequence ID" value="AALFPA23_012503.P17928"/>
    <property type="gene ID" value="AALFPA23_012503"/>
</dbReference>
<dbReference type="RefSeq" id="XP_062700401.1">
    <property type="nucleotide sequence ID" value="XM_062844417.1"/>
</dbReference>
<accession>A0ABM1YVH5</accession>
<evidence type="ECO:0000256" key="11">
    <source>
        <dbReference type="SAM" id="MobiDB-lite"/>
    </source>
</evidence>
<feature type="chain" id="PRO_5045023595" description="TIR domain-containing protein" evidence="13">
    <location>
        <begin position="21"/>
        <end position="1129"/>
    </location>
</feature>
<evidence type="ECO:0000313" key="16">
    <source>
        <dbReference type="Proteomes" id="UP000069940"/>
    </source>
</evidence>
<feature type="domain" description="TIR" evidence="14">
    <location>
        <begin position="894"/>
        <end position="1030"/>
    </location>
</feature>
<evidence type="ECO:0000256" key="10">
    <source>
        <dbReference type="ARBA" id="ARBA00023180"/>
    </source>
</evidence>
<evidence type="ECO:0000256" key="7">
    <source>
        <dbReference type="ARBA" id="ARBA00022989"/>
    </source>
</evidence>
<comment type="subcellular location">
    <subcellularLocation>
        <location evidence="1">Membrane</location>
        <topology evidence="1">Single-pass type I membrane protein</topology>
    </subcellularLocation>
</comment>
<dbReference type="SMART" id="SM00365">
    <property type="entry name" value="LRR_SD22"/>
    <property type="match status" value="4"/>
</dbReference>
<dbReference type="Gene3D" id="3.40.50.10140">
    <property type="entry name" value="Toll/interleukin-1 receptor homology (TIR) domain"/>
    <property type="match status" value="1"/>
</dbReference>
<name>A0ABM1YVH5_AEDAL</name>
<evidence type="ECO:0000256" key="1">
    <source>
        <dbReference type="ARBA" id="ARBA00004479"/>
    </source>
</evidence>
<dbReference type="InterPro" id="IPR000372">
    <property type="entry name" value="LRRNT"/>
</dbReference>
<sequence length="1129" mass="128177">MMARALPLLALLLTHNLASSFPQHHHYSDYVLGGELVSGGGGGGGGTGGGSTGLSGPGGTGTGAGEQRFTCPEPATTTSDCTCMYASSDYEIQCPVINPEITVKIKPGIYAQIQCYEKQEFSDLPTLNVGNTTQVKIIHCPLPQRQSIKQFIKFLGVRNVKDFWYQNYGKNLGVRLIRQHFEGMQDLEKLFLSSGIEDIQPDLFADLPNLKWLMLRSNHVKLLHNVFDNLTNLVILELGANQITELEPGLFKNQRKLLHLNLWRNQLRNISKESFRGAETLEELDLSVNAIETLNSDVFTLLPNLNVLNLGFNRFTVLPENLLSENRKLREFKFINNQAPLQTLPEAFLGNLPQLKTVILNRCSFTHLPPSLFRGSSDITHMDLSYNQLGSVPELLLRDQLRLQDLNLAYNELESLPDRLLENTRELLTLRLSYNRLYNLTANIFASLDKLTELHLNNNFLHAIDRLTFSNTKALSKLYMQNNHLSFHDFTFVLQEQDIADTDGTPFQYLENLQILNLRNNSITTIFRDWNYNNLHLRELDLSYNNISTLSYLGLQFLSQDVRVNLTHNRISEIDLKDMEPIITSQRSQDDSKIYVYVNDNPLNCNCVIFSFVQYLLNELDSAVYRRIQFVADNLRCSEPQNLQDVHVSSLQTKDLFCQLDQPGTEIKHCPANCSCHVRPLDRGVIVNCTRQGLTEIPALPQPTMFGYNFIELHVEDNNITELPTENLTGYGKVAELYARNNAILELVPENLPSSLRILDVTQNKFAMLNQSVVEALNGSKTLESLHLSGNKWRCDCSSAQFLNFVQQNHRKIADMGQITCETGEEFSLITVNSLCSESVTTVIVVSVIMSILGLLIGLFTVLYFVYHMEIKVWLFTHNMCLWWVSEEELDKDKLYDAFISYSHKDEEFITEHLVPTLEKEPMNFKTCWHVRDWMPGELIPTQIAKSVEDSRRTIVVLSTNFLESVWGRMEFRTAHLTSMEEKRARVIVIIYGDIGSIEDLDPELKAYLKMNTYVKWGDQWFWDKLRYAMPHPPTVKGLKGKGLIKNHLKSSVDDKLELIKPVPVTPPQLTTPPAEMNGHPRSPPFTISNGKVVNGNGYHINGHVMNGHANGHINGAFVINSNAKQSDV</sequence>
<dbReference type="RefSeq" id="XP_062700402.1">
    <property type="nucleotide sequence ID" value="XM_062844418.1"/>
</dbReference>
<feature type="region of interest" description="Disordered" evidence="11">
    <location>
        <begin position="1063"/>
        <end position="1084"/>
    </location>
</feature>
<dbReference type="EnsemblMetazoa" id="AALFPA23_012503.R17930">
    <property type="protein sequence ID" value="AALFPA23_012503.P17930"/>
    <property type="gene ID" value="AALFPA23_012503"/>
</dbReference>
<keyword evidence="7 12" id="KW-1133">Transmembrane helix</keyword>
<keyword evidence="6" id="KW-0677">Repeat</keyword>
<dbReference type="SMART" id="SM00013">
    <property type="entry name" value="LRRNT"/>
    <property type="match status" value="1"/>
</dbReference>
<dbReference type="PROSITE" id="PS51450">
    <property type="entry name" value="LRR"/>
    <property type="match status" value="2"/>
</dbReference>
<evidence type="ECO:0000259" key="14">
    <source>
        <dbReference type="PROSITE" id="PS50104"/>
    </source>
</evidence>
<dbReference type="Pfam" id="PF13855">
    <property type="entry name" value="LRR_8"/>
    <property type="match status" value="4"/>
</dbReference>
<evidence type="ECO:0000256" key="5">
    <source>
        <dbReference type="ARBA" id="ARBA00022729"/>
    </source>
</evidence>
<evidence type="ECO:0000256" key="3">
    <source>
        <dbReference type="ARBA" id="ARBA00022614"/>
    </source>
</evidence>
<dbReference type="SUPFAM" id="SSF52058">
    <property type="entry name" value="L domain-like"/>
    <property type="match status" value="1"/>
</dbReference>
<dbReference type="PANTHER" id="PTHR24365">
    <property type="entry name" value="TOLL-LIKE RECEPTOR"/>
    <property type="match status" value="1"/>
</dbReference>
<proteinExistence type="inferred from homology"/>
<dbReference type="EnsemblMetazoa" id="AALFPA23_012503.R17931">
    <property type="protein sequence ID" value="AALFPA23_012503.P17931"/>
    <property type="gene ID" value="AALFPA23_012503"/>
</dbReference>
<evidence type="ECO:0000256" key="6">
    <source>
        <dbReference type="ARBA" id="ARBA00022737"/>
    </source>
</evidence>
<reference evidence="15" key="2">
    <citation type="submission" date="2025-05" db="UniProtKB">
        <authorList>
            <consortium name="EnsemblMetazoa"/>
        </authorList>
    </citation>
    <scope>IDENTIFICATION</scope>
    <source>
        <strain evidence="15">Foshan</strain>
    </source>
</reference>
<dbReference type="RefSeq" id="XP_062700400.1">
    <property type="nucleotide sequence ID" value="XM_062844416.1"/>
</dbReference>
<keyword evidence="5 13" id="KW-0732">Signal</keyword>
<keyword evidence="4 12" id="KW-0812">Transmembrane</keyword>
<dbReference type="PROSITE" id="PS50104">
    <property type="entry name" value="TIR"/>
    <property type="match status" value="1"/>
</dbReference>
<evidence type="ECO:0000256" key="2">
    <source>
        <dbReference type="ARBA" id="ARBA00009634"/>
    </source>
</evidence>
<dbReference type="GeneID" id="109402620"/>
<protein>
    <recommendedName>
        <fullName evidence="14">TIR domain-containing protein</fullName>
    </recommendedName>
</protein>
<feature type="transmembrane region" description="Helical" evidence="12">
    <location>
        <begin position="843"/>
        <end position="867"/>
    </location>
</feature>
<feature type="region of interest" description="Disordered" evidence="11">
    <location>
        <begin position="42"/>
        <end position="71"/>
    </location>
</feature>
<dbReference type="EnsemblMetazoa" id="AALFPA23_012503.R17926">
    <property type="protein sequence ID" value="AALFPA23_012503.P17926"/>
    <property type="gene ID" value="AALFPA23_012503"/>
</dbReference>
<comment type="similarity">
    <text evidence="2">Belongs to the Toll-like receptor family.</text>
</comment>
<dbReference type="SMART" id="SM00364">
    <property type="entry name" value="LRR_BAC"/>
    <property type="match status" value="8"/>
</dbReference>
<dbReference type="RefSeq" id="XP_062700399.1">
    <property type="nucleotide sequence ID" value="XM_062844415.1"/>
</dbReference>
<evidence type="ECO:0000256" key="13">
    <source>
        <dbReference type="SAM" id="SignalP"/>
    </source>
</evidence>